<reference evidence="2" key="1">
    <citation type="submission" date="2020-12" db="EMBL/GenBank/DDBJ databases">
        <title>Desulfobium dissulfuricans gen. nov., sp. nov., a novel mesophilic, sulfate-reducing bacterium isolated from a deep-sea hydrothermal vent.</title>
        <authorList>
            <person name="Hashimoto Y."/>
            <person name="Tame A."/>
            <person name="Sawayama S."/>
            <person name="Miyazaki J."/>
            <person name="Takai K."/>
            <person name="Nakagawa S."/>
        </authorList>
    </citation>
    <scope>NUCLEOTIDE SEQUENCE</scope>
    <source>
        <strain evidence="2">GF1</strain>
    </source>
</reference>
<sequence length="370" mass="42794">MRLAYYMPFKSPDAPNPSGDQVIGREILSFLRDSGQEVEVASRLRCRWFYWKPSAWLRLLLEYRRVVRRYRHNPPDIWCTYHSYYKAPDLLGMSCARRLGIAYVVFQGIYSTKRRRSLKTLPGFLINRKVLQAASLVLTNKLVDEKNLLRLLPREKVVYIAPGLYPEEFSFDPQARKSLCSRLQLQSPVILTAAMFRPGVKTRGILQVIEACALLREQGQRFHLLIVGDGQERQMLERAARDQLGKEYCFVGKVERATLYQYYSAADLFVFPGIEESLGMVYLEAQACGLPVVACGDWGAATVVRHGVTGLLSAAREPQRFRAHIQTLLDDRERRRTMGRAAREHVKVRHDLRKNYQLMLRRLEQLCRPD</sequence>
<protein>
    <submittedName>
        <fullName evidence="2">Glycosyl transferase</fullName>
    </submittedName>
</protein>
<dbReference type="AlphaFoldDB" id="A0A915U271"/>
<dbReference type="PANTHER" id="PTHR45947">
    <property type="entry name" value="SULFOQUINOVOSYL TRANSFERASE SQD2"/>
    <property type="match status" value="1"/>
</dbReference>
<dbReference type="PANTHER" id="PTHR45947:SF3">
    <property type="entry name" value="SULFOQUINOVOSYL TRANSFERASE SQD2"/>
    <property type="match status" value="1"/>
</dbReference>
<accession>A0A915U271</accession>
<proteinExistence type="predicted"/>
<keyword evidence="2" id="KW-0808">Transferase</keyword>
<gene>
    <name evidence="2" type="ORF">GF1_18410</name>
</gene>
<dbReference type="SUPFAM" id="SSF53756">
    <property type="entry name" value="UDP-Glycosyltransferase/glycogen phosphorylase"/>
    <property type="match status" value="1"/>
</dbReference>
<organism evidence="2 3">
    <name type="scientific">Desulfolithobacter dissulfuricans</name>
    <dbReference type="NCBI Taxonomy" id="2795293"/>
    <lineage>
        <taxon>Bacteria</taxon>
        <taxon>Pseudomonadati</taxon>
        <taxon>Thermodesulfobacteriota</taxon>
        <taxon>Desulfobulbia</taxon>
        <taxon>Desulfobulbales</taxon>
        <taxon>Desulfobulbaceae</taxon>
        <taxon>Desulfolithobacter</taxon>
    </lineage>
</organism>
<feature type="domain" description="Glycosyl transferase family 1" evidence="1">
    <location>
        <begin position="201"/>
        <end position="344"/>
    </location>
</feature>
<evidence type="ECO:0000313" key="3">
    <source>
        <dbReference type="Proteomes" id="UP001063350"/>
    </source>
</evidence>
<dbReference type="Proteomes" id="UP001063350">
    <property type="component" value="Chromosome"/>
</dbReference>
<dbReference type="InterPro" id="IPR001296">
    <property type="entry name" value="Glyco_trans_1"/>
</dbReference>
<dbReference type="GO" id="GO:0016757">
    <property type="term" value="F:glycosyltransferase activity"/>
    <property type="evidence" value="ECO:0007669"/>
    <property type="project" value="InterPro"/>
</dbReference>
<evidence type="ECO:0000259" key="1">
    <source>
        <dbReference type="Pfam" id="PF00534"/>
    </source>
</evidence>
<dbReference type="EMBL" id="AP024233">
    <property type="protein sequence ID" value="BCO09465.1"/>
    <property type="molecule type" value="Genomic_DNA"/>
</dbReference>
<dbReference type="RefSeq" id="WP_267926210.1">
    <property type="nucleotide sequence ID" value="NZ_AP024233.1"/>
</dbReference>
<dbReference type="KEGG" id="ddu:GF1_18410"/>
<keyword evidence="3" id="KW-1185">Reference proteome</keyword>
<name>A0A915U271_9BACT</name>
<evidence type="ECO:0000313" key="2">
    <source>
        <dbReference type="EMBL" id="BCO09465.1"/>
    </source>
</evidence>
<dbReference type="Pfam" id="PF00534">
    <property type="entry name" value="Glycos_transf_1"/>
    <property type="match status" value="1"/>
</dbReference>
<dbReference type="InterPro" id="IPR050194">
    <property type="entry name" value="Glycosyltransferase_grp1"/>
</dbReference>
<dbReference type="CDD" id="cd03801">
    <property type="entry name" value="GT4_PimA-like"/>
    <property type="match status" value="1"/>
</dbReference>
<dbReference type="Gene3D" id="3.40.50.2000">
    <property type="entry name" value="Glycogen Phosphorylase B"/>
    <property type="match status" value="2"/>
</dbReference>